<feature type="domain" description="Endonuclease/exonuclease/phosphatase" evidence="11">
    <location>
        <begin position="7"/>
        <end position="146"/>
    </location>
</feature>
<evidence type="ECO:0000256" key="6">
    <source>
        <dbReference type="ARBA" id="ARBA00022801"/>
    </source>
</evidence>
<dbReference type="Gene3D" id="3.60.10.10">
    <property type="entry name" value="Endonuclease/exonuclease/phosphatase"/>
    <property type="match status" value="1"/>
</dbReference>
<comment type="similarity">
    <text evidence="2">Belongs to the DNA repair enzymes AP/ExoA family.</text>
</comment>
<evidence type="ECO:0000256" key="5">
    <source>
        <dbReference type="ARBA" id="ARBA00022763"/>
    </source>
</evidence>
<dbReference type="InterPro" id="IPR004808">
    <property type="entry name" value="AP_endonuc_1"/>
</dbReference>
<evidence type="ECO:0000313" key="12">
    <source>
        <dbReference type="Ensembl" id="ENSXETP00000102470"/>
    </source>
</evidence>
<feature type="binding site" evidence="9">
    <location>
        <position position="141"/>
    </location>
    <ligand>
        <name>Mg(2+)</name>
        <dbReference type="ChEBI" id="CHEBI:18420"/>
        <label>1</label>
    </ligand>
</feature>
<dbReference type="GO" id="GO:0008311">
    <property type="term" value="F:double-stranded DNA 3'-5' DNA exonuclease activity"/>
    <property type="evidence" value="ECO:0007669"/>
    <property type="project" value="UniProtKB-EC"/>
</dbReference>
<keyword evidence="6" id="KW-0378">Hydrolase</keyword>
<sequence length="205" mass="23568">MDNIKIISWNVNGINSPIKPKRILQELKKYDADIALLQETHLNADENQKLCSSWVAENIYSPAINKKGGVSILFDKKLNFQLINTTKDNSGRFIHAEIFLQNQSWNICSVYAPNNNKPEFYRDLTHRINSLSSFNVIVGGDFNESHLWCLDKCGISTNASHNKSKLFSDLLDHSSLNDVWRILNPSSKEFTFYSHSHAIRNWQKI</sequence>
<evidence type="ECO:0000256" key="7">
    <source>
        <dbReference type="ARBA" id="ARBA00022842"/>
    </source>
</evidence>
<dbReference type="SUPFAM" id="SSF56219">
    <property type="entry name" value="DNase I-like"/>
    <property type="match status" value="1"/>
</dbReference>
<proteinExistence type="inferred from homology"/>
<keyword evidence="4 9" id="KW-0479">Metal-binding</keyword>
<protein>
    <recommendedName>
        <fullName evidence="3">exodeoxyribonuclease III</fullName>
        <ecNumber evidence="3">3.1.11.2</ecNumber>
    </recommendedName>
</protein>
<organism evidence="12">
    <name type="scientific">Xenopus tropicalis</name>
    <name type="common">Western clawed frog</name>
    <name type="synonym">Silurana tropicalis</name>
    <dbReference type="NCBI Taxonomy" id="8364"/>
    <lineage>
        <taxon>Eukaryota</taxon>
        <taxon>Metazoa</taxon>
        <taxon>Chordata</taxon>
        <taxon>Craniata</taxon>
        <taxon>Vertebrata</taxon>
        <taxon>Euteleostomi</taxon>
        <taxon>Amphibia</taxon>
        <taxon>Batrachia</taxon>
        <taxon>Anura</taxon>
        <taxon>Pipoidea</taxon>
        <taxon>Pipidae</taxon>
        <taxon>Xenopodinae</taxon>
        <taxon>Xenopus</taxon>
        <taxon>Silurana</taxon>
    </lineage>
</organism>
<evidence type="ECO:0000256" key="9">
    <source>
        <dbReference type="PIRSR" id="PIRSR604808-2"/>
    </source>
</evidence>
<evidence type="ECO:0000256" key="2">
    <source>
        <dbReference type="ARBA" id="ARBA00007092"/>
    </source>
</evidence>
<dbReference type="Ensembl" id="ENSXETT00000123420">
    <property type="protein sequence ID" value="ENSXETP00000102470"/>
    <property type="gene ID" value="ENSXETG00000048595"/>
</dbReference>
<evidence type="ECO:0000256" key="3">
    <source>
        <dbReference type="ARBA" id="ARBA00012115"/>
    </source>
</evidence>
<name>A0A803J3S5_XENTR</name>
<evidence type="ECO:0000256" key="4">
    <source>
        <dbReference type="ARBA" id="ARBA00022723"/>
    </source>
</evidence>
<keyword evidence="9" id="KW-0464">Manganese</keyword>
<dbReference type="GO" id="GO:0046872">
    <property type="term" value="F:metal ion binding"/>
    <property type="evidence" value="ECO:0007669"/>
    <property type="project" value="UniProtKB-KW"/>
</dbReference>
<reference evidence="12" key="2">
    <citation type="submission" date="2021-03" db="UniProtKB">
        <authorList>
            <consortium name="Ensembl"/>
        </authorList>
    </citation>
    <scope>IDENTIFICATION</scope>
</reference>
<feature type="binding site" evidence="9">
    <location>
        <position position="10"/>
    </location>
    <ligand>
        <name>Mg(2+)</name>
        <dbReference type="ChEBI" id="CHEBI:18420"/>
        <label>1</label>
    </ligand>
</feature>
<reference evidence="12" key="1">
    <citation type="journal article" date="2010" name="Science">
        <title>The genome of the Western clawed frog Xenopus tropicalis.</title>
        <authorList>
            <person name="Hellsten U."/>
            <person name="Harland R.M."/>
            <person name="Gilchrist M.J."/>
            <person name="Hendrix D."/>
            <person name="Jurka J."/>
            <person name="Kapitonov V."/>
            <person name="Ovcharenko I."/>
            <person name="Putnam N.H."/>
            <person name="Shu S."/>
            <person name="Taher L."/>
            <person name="Blitz I.L."/>
            <person name="Blumberg B."/>
            <person name="Dichmann D.S."/>
            <person name="Dubchak I."/>
            <person name="Amaya E."/>
            <person name="Detter J.C."/>
            <person name="Fletcher R."/>
            <person name="Gerhard D.S."/>
            <person name="Goodstein D."/>
            <person name="Graves T."/>
            <person name="Grigoriev I.V."/>
            <person name="Grimwood J."/>
            <person name="Kawashima T."/>
            <person name="Lindquist E."/>
            <person name="Lucas S.M."/>
            <person name="Mead P.E."/>
            <person name="Mitros T."/>
            <person name="Ogino H."/>
            <person name="Ohta Y."/>
            <person name="Poliakov A.V."/>
            <person name="Pollet N."/>
            <person name="Robert J."/>
            <person name="Salamov A."/>
            <person name="Sater A.K."/>
            <person name="Schmutz J."/>
            <person name="Terry A."/>
            <person name="Vize P.D."/>
            <person name="Warren W.C."/>
            <person name="Wells D."/>
            <person name="Wills A."/>
            <person name="Wilson R.K."/>
            <person name="Zimmerman L.B."/>
            <person name="Zorn A.M."/>
            <person name="Grainger R."/>
            <person name="Grammer T."/>
            <person name="Khokha M.K."/>
            <person name="Richardson P.M."/>
            <person name="Rokhsar D.S."/>
        </authorList>
    </citation>
    <scope>NUCLEOTIDE SEQUENCE [LARGE SCALE GENOMIC DNA]</scope>
    <source>
        <strain evidence="12">Nigerian</strain>
    </source>
</reference>
<keyword evidence="5" id="KW-0227">DNA damage</keyword>
<feature type="binding site" evidence="9">
    <location>
        <position position="143"/>
    </location>
    <ligand>
        <name>Mg(2+)</name>
        <dbReference type="ChEBI" id="CHEBI:18420"/>
        <label>1</label>
    </ligand>
</feature>
<evidence type="ECO:0000256" key="8">
    <source>
        <dbReference type="ARBA" id="ARBA00023204"/>
    </source>
</evidence>
<keyword evidence="8" id="KW-0234">DNA repair</keyword>
<feature type="site" description="Transition state stabilizer" evidence="10">
    <location>
        <position position="143"/>
    </location>
</feature>
<dbReference type="PANTHER" id="PTHR22748:SF26">
    <property type="entry name" value="ENDONUCLEASE_EXONUCLEASE_PHOSPHATASE DOMAIN-CONTAINING PROTEIN"/>
    <property type="match status" value="1"/>
</dbReference>
<keyword evidence="7 9" id="KW-0460">Magnesium</keyword>
<dbReference type="Pfam" id="PF03372">
    <property type="entry name" value="Exo_endo_phos"/>
    <property type="match status" value="1"/>
</dbReference>
<evidence type="ECO:0000259" key="11">
    <source>
        <dbReference type="Pfam" id="PF03372"/>
    </source>
</evidence>
<dbReference type="GO" id="GO:0006281">
    <property type="term" value="P:DNA repair"/>
    <property type="evidence" value="ECO:0007669"/>
    <property type="project" value="UniProtKB-KW"/>
</dbReference>
<dbReference type="PANTHER" id="PTHR22748">
    <property type="entry name" value="AP ENDONUCLEASE"/>
    <property type="match status" value="1"/>
</dbReference>
<dbReference type="CDD" id="cd09076">
    <property type="entry name" value="L1-EN"/>
    <property type="match status" value="1"/>
</dbReference>
<evidence type="ECO:0000256" key="1">
    <source>
        <dbReference type="ARBA" id="ARBA00000493"/>
    </source>
</evidence>
<feature type="binding site" evidence="9">
    <location>
        <position position="39"/>
    </location>
    <ligand>
        <name>Mg(2+)</name>
        <dbReference type="ChEBI" id="CHEBI:18420"/>
        <label>1</label>
    </ligand>
</feature>
<dbReference type="AlphaFoldDB" id="A0A803J3S5"/>
<dbReference type="InParanoid" id="A0A803J3S5"/>
<evidence type="ECO:0000256" key="10">
    <source>
        <dbReference type="PIRSR" id="PIRSR604808-3"/>
    </source>
</evidence>
<dbReference type="EC" id="3.1.11.2" evidence="3"/>
<dbReference type="InterPro" id="IPR036691">
    <property type="entry name" value="Endo/exonu/phosph_ase_sf"/>
</dbReference>
<dbReference type="InterPro" id="IPR005135">
    <property type="entry name" value="Endo/exonuclease/phosphatase"/>
</dbReference>
<dbReference type="GeneTree" id="ENSGT01120000273551"/>
<comment type="cofactor">
    <cofactor evidence="9">
        <name>Mg(2+)</name>
        <dbReference type="ChEBI" id="CHEBI:18420"/>
    </cofactor>
    <cofactor evidence="9">
        <name>Mn(2+)</name>
        <dbReference type="ChEBI" id="CHEBI:29035"/>
    </cofactor>
    <text evidence="9">Probably binds two magnesium or manganese ions per subunit.</text>
</comment>
<accession>A0A803J3S5</accession>
<comment type="catalytic activity">
    <reaction evidence="1">
        <text>Exonucleolytic cleavage in the 3'- to 5'-direction to yield nucleoside 5'-phosphates.</text>
        <dbReference type="EC" id="3.1.11.2"/>
    </reaction>
</comment>